<proteinExistence type="predicted"/>
<sequence>MNPQVCFSVLALQPKYQQLAKKLAADVAKFSPETTLVIGTDNPEAFRDCPNVLAFKLHKKGVLHCYHDKRFVIARALQQFKVVIQIDADTQITGPLPDSVDLSPGISGSYLANMVAHSEKYNPVRLGHLKKLAHKLDLDPNSITFVGEALFAISASDEQATEFICQWDRLARYLELHGLHSGEGNAIGLAAAKAGLAITAPAWVDAINKASKHLDVSRPARPINGLVDGLDNPNAKPKNPALDKLMRRLSYHYRLNQSRLIALKNVSFYYR</sequence>
<dbReference type="AlphaFoldDB" id="A0A2W4XGW7"/>
<reference evidence="1 2" key="2">
    <citation type="submission" date="2018-06" db="EMBL/GenBank/DDBJ databases">
        <title>Metagenomic assembly of (sub)arctic Cyanobacteria and their associated microbiome from non-axenic cultures.</title>
        <authorList>
            <person name="Baurain D."/>
        </authorList>
    </citation>
    <scope>NUCLEOTIDE SEQUENCE [LARGE SCALE GENOMIC DNA]</scope>
    <source>
        <strain evidence="1">ULC027bin1</strain>
    </source>
</reference>
<name>A0A2W4XGW7_9CYAN</name>
<gene>
    <name evidence="1" type="ORF">DCF15_08415</name>
</gene>
<comment type="caution">
    <text evidence="1">The sequence shown here is derived from an EMBL/GenBank/DDBJ whole genome shotgun (WGS) entry which is preliminary data.</text>
</comment>
<organism evidence="1 2">
    <name type="scientific">Phormidesmis priestleyi</name>
    <dbReference type="NCBI Taxonomy" id="268141"/>
    <lineage>
        <taxon>Bacteria</taxon>
        <taxon>Bacillati</taxon>
        <taxon>Cyanobacteriota</taxon>
        <taxon>Cyanophyceae</taxon>
        <taxon>Leptolyngbyales</taxon>
        <taxon>Leptolyngbyaceae</taxon>
        <taxon>Phormidesmis</taxon>
    </lineage>
</organism>
<evidence type="ECO:0000313" key="2">
    <source>
        <dbReference type="Proteomes" id="UP000249794"/>
    </source>
</evidence>
<reference evidence="2" key="1">
    <citation type="submission" date="2018-04" db="EMBL/GenBank/DDBJ databases">
        <authorList>
            <person name="Cornet L."/>
        </authorList>
    </citation>
    <scope>NUCLEOTIDE SEQUENCE [LARGE SCALE GENOMIC DNA]</scope>
</reference>
<dbReference type="EMBL" id="QBMP01000067">
    <property type="protein sequence ID" value="PZO56553.1"/>
    <property type="molecule type" value="Genomic_DNA"/>
</dbReference>
<evidence type="ECO:0000313" key="1">
    <source>
        <dbReference type="EMBL" id="PZO56553.1"/>
    </source>
</evidence>
<accession>A0A2W4XGW7</accession>
<protein>
    <submittedName>
        <fullName evidence="1">Uncharacterized protein</fullName>
    </submittedName>
</protein>
<dbReference type="Proteomes" id="UP000249794">
    <property type="component" value="Unassembled WGS sequence"/>
</dbReference>